<accession>A0A835VN38</accession>
<evidence type="ECO:0000259" key="7">
    <source>
        <dbReference type="PROSITE" id="PS51519"/>
    </source>
</evidence>
<dbReference type="AlphaFoldDB" id="A0A835VN38"/>
<dbReference type="InterPro" id="IPR003035">
    <property type="entry name" value="RWP-RK_dom"/>
</dbReference>
<evidence type="ECO:0000256" key="1">
    <source>
        <dbReference type="ARBA" id="ARBA00004049"/>
    </source>
</evidence>
<evidence type="ECO:0000256" key="3">
    <source>
        <dbReference type="ARBA" id="ARBA00023054"/>
    </source>
</evidence>
<proteinExistence type="predicted"/>
<dbReference type="Proteomes" id="UP000639772">
    <property type="component" value="Chromosome 1"/>
</dbReference>
<dbReference type="GO" id="GO:0003677">
    <property type="term" value="F:DNA binding"/>
    <property type="evidence" value="ECO:0007669"/>
    <property type="project" value="UniProtKB-KW"/>
</dbReference>
<dbReference type="PANTHER" id="PTHR46373">
    <property type="entry name" value="PROTEIN RKD4"/>
    <property type="match status" value="1"/>
</dbReference>
<evidence type="ECO:0000256" key="4">
    <source>
        <dbReference type="ARBA" id="ARBA00023125"/>
    </source>
</evidence>
<reference evidence="8 9" key="1">
    <citation type="journal article" date="2020" name="Nat. Food">
        <title>A phased Vanilla planifolia genome enables genetic improvement of flavour and production.</title>
        <authorList>
            <person name="Hasing T."/>
            <person name="Tang H."/>
            <person name="Brym M."/>
            <person name="Khazi F."/>
            <person name="Huang T."/>
            <person name="Chambers A.H."/>
        </authorList>
    </citation>
    <scope>NUCLEOTIDE SEQUENCE [LARGE SCALE GENOMIC DNA]</scope>
    <source>
        <tissue evidence="8">Leaf</tissue>
    </source>
</reference>
<organism evidence="8 9">
    <name type="scientific">Vanilla planifolia</name>
    <name type="common">Vanilla</name>
    <dbReference type="NCBI Taxonomy" id="51239"/>
    <lineage>
        <taxon>Eukaryota</taxon>
        <taxon>Viridiplantae</taxon>
        <taxon>Streptophyta</taxon>
        <taxon>Embryophyta</taxon>
        <taxon>Tracheophyta</taxon>
        <taxon>Spermatophyta</taxon>
        <taxon>Magnoliopsida</taxon>
        <taxon>Liliopsida</taxon>
        <taxon>Asparagales</taxon>
        <taxon>Orchidaceae</taxon>
        <taxon>Vanilloideae</taxon>
        <taxon>Vanilleae</taxon>
        <taxon>Vanilla</taxon>
    </lineage>
</organism>
<dbReference type="InterPro" id="IPR044607">
    <property type="entry name" value="RKD-like"/>
</dbReference>
<dbReference type="PROSITE" id="PS51519">
    <property type="entry name" value="RWP_RK"/>
    <property type="match status" value="1"/>
</dbReference>
<evidence type="ECO:0000256" key="2">
    <source>
        <dbReference type="ARBA" id="ARBA00023015"/>
    </source>
</evidence>
<comment type="caution">
    <text evidence="8">The sequence shown here is derived from an EMBL/GenBank/DDBJ whole genome shotgun (WGS) entry which is preliminary data.</text>
</comment>
<keyword evidence="3" id="KW-0175">Coiled coil</keyword>
<sequence>MEFDEPTVGGWPFAAETLIDQSLFCFPHSKDSLVNSPPLLSDFDGLLPLPNGLDNAAIPLACLSPPHQFDDIDFMDSSAWFDVPDSLPDHKERGLVVGKRKETEKAVVGNRRSKSTEVGLDEIRAHFGMPITRAAAEMNIGLTVLKKRCRHLGITRWPHRKMKSLNTLIHNMQFENGVKEIGKVSSDVDIEKELQSLEEHRRLMEKNPEIQLTERTKRLRQACFKSNYKKRRAMQLYEAGLRMVPFS</sequence>
<comment type="function">
    <text evidence="1">Putative transcription factor.</text>
</comment>
<dbReference type="OrthoDB" id="6270329at2759"/>
<evidence type="ECO:0000256" key="6">
    <source>
        <dbReference type="ARBA" id="ARBA00023242"/>
    </source>
</evidence>
<keyword evidence="6" id="KW-0539">Nucleus</keyword>
<feature type="domain" description="RWP-RK" evidence="7">
    <location>
        <begin position="103"/>
        <end position="187"/>
    </location>
</feature>
<keyword evidence="4" id="KW-0238">DNA-binding</keyword>
<protein>
    <recommendedName>
        <fullName evidence="7">RWP-RK domain-containing protein</fullName>
    </recommendedName>
</protein>
<dbReference type="Pfam" id="PF02042">
    <property type="entry name" value="RWP-RK"/>
    <property type="match status" value="1"/>
</dbReference>
<evidence type="ECO:0000313" key="9">
    <source>
        <dbReference type="Proteomes" id="UP000639772"/>
    </source>
</evidence>
<dbReference type="PANTHER" id="PTHR46373:SF2">
    <property type="entry name" value="RWP-RK DOMAIN-CONTAINING PROTEIN"/>
    <property type="match status" value="1"/>
</dbReference>
<gene>
    <name evidence="8" type="ORF">HPP92_003242</name>
</gene>
<name>A0A835VN38_VANPL</name>
<dbReference type="GO" id="GO:0003700">
    <property type="term" value="F:DNA-binding transcription factor activity"/>
    <property type="evidence" value="ECO:0007669"/>
    <property type="project" value="InterPro"/>
</dbReference>
<keyword evidence="2" id="KW-0805">Transcription regulation</keyword>
<evidence type="ECO:0000256" key="5">
    <source>
        <dbReference type="ARBA" id="ARBA00023163"/>
    </source>
</evidence>
<keyword evidence="5" id="KW-0804">Transcription</keyword>
<dbReference type="EMBL" id="JADCNM010000001">
    <property type="protein sequence ID" value="KAG0503170.1"/>
    <property type="molecule type" value="Genomic_DNA"/>
</dbReference>
<evidence type="ECO:0000313" key="8">
    <source>
        <dbReference type="EMBL" id="KAG0503170.1"/>
    </source>
</evidence>